<dbReference type="EMBL" id="JANSHE010002265">
    <property type="protein sequence ID" value="KAJ2993480.1"/>
    <property type="molecule type" value="Genomic_DNA"/>
</dbReference>
<comment type="caution">
    <text evidence="1">The sequence shown here is derived from an EMBL/GenBank/DDBJ whole genome shotgun (WGS) entry which is preliminary data.</text>
</comment>
<reference evidence="1" key="1">
    <citation type="submission" date="2022-08" db="EMBL/GenBank/DDBJ databases">
        <title>Genome Sequence of Pycnoporus sanguineus.</title>
        <authorList>
            <person name="Buettner E."/>
        </authorList>
    </citation>
    <scope>NUCLEOTIDE SEQUENCE</scope>
    <source>
        <strain evidence="1">CG-C14</strain>
    </source>
</reference>
<accession>A0ACC1PKK2</accession>
<keyword evidence="2" id="KW-1185">Reference proteome</keyword>
<dbReference type="Proteomes" id="UP001144978">
    <property type="component" value="Unassembled WGS sequence"/>
</dbReference>
<protein>
    <submittedName>
        <fullName evidence="1">Uncharacterized protein</fullName>
    </submittedName>
</protein>
<gene>
    <name evidence="1" type="ORF">NUW54_g7713</name>
</gene>
<proteinExistence type="predicted"/>
<evidence type="ECO:0000313" key="2">
    <source>
        <dbReference type="Proteomes" id="UP001144978"/>
    </source>
</evidence>
<evidence type="ECO:0000313" key="1">
    <source>
        <dbReference type="EMBL" id="KAJ2993480.1"/>
    </source>
</evidence>
<sequence>MTCTTSEATGTGNVVLASRPTRMIFGLQIVSLAVQHHSKTGRECRRSRRFGTNPRIARSLLGLLGYRSSSAQNVLAHTAKKTRRLPKGALRLTPGSVGSSQWPAHRTVSNSPPASSRLPVAMSSGSKAYAPRNKGKKYRFMDTDGKWYVGILVTVIESIDGMRAVFKFGNGEQLNVRYLHCYETEEDPSYMGPAKSAPFMNVLAVGVPPGMPPAGTLPPPFPMPGQALSQAHPSGHGAVPYGPQYAGFHPPGQNAPHHAGAGGHCFLDPSDTMSRLPLPEILPEVSPNPLISVNSSDGSGKGDSTGVETTEVAIAPVSKDEPIVTRKELWSYYLYYNGDNGVGPNGYSMTLFQSLATAAGYDPVKGPGSDCSASDASGQCVLPWGSGTKAVSSVVLVSNGVSFAVSLLRKRYSLA</sequence>
<name>A0ACC1PKK2_9APHY</name>
<organism evidence="1 2">
    <name type="scientific">Trametes sanguinea</name>
    <dbReference type="NCBI Taxonomy" id="158606"/>
    <lineage>
        <taxon>Eukaryota</taxon>
        <taxon>Fungi</taxon>
        <taxon>Dikarya</taxon>
        <taxon>Basidiomycota</taxon>
        <taxon>Agaricomycotina</taxon>
        <taxon>Agaricomycetes</taxon>
        <taxon>Polyporales</taxon>
        <taxon>Polyporaceae</taxon>
        <taxon>Trametes</taxon>
    </lineage>
</organism>